<protein>
    <recommendedName>
        <fullName evidence="2">BON domain-containing protein</fullName>
    </recommendedName>
</protein>
<dbReference type="PROSITE" id="PS50914">
    <property type="entry name" value="BON"/>
    <property type="match status" value="1"/>
</dbReference>
<evidence type="ECO:0000313" key="3">
    <source>
        <dbReference type="EMBL" id="OZI60598.1"/>
    </source>
</evidence>
<feature type="domain" description="BON" evidence="2">
    <location>
        <begin position="131"/>
        <end position="197"/>
    </location>
</feature>
<reference evidence="4" key="1">
    <citation type="submission" date="2017-05" db="EMBL/GenBank/DDBJ databases">
        <title>Complete and WGS of Bordetella genogroups.</title>
        <authorList>
            <person name="Spilker T."/>
            <person name="Lipuma J."/>
        </authorList>
    </citation>
    <scope>NUCLEOTIDE SEQUENCE [LARGE SCALE GENOMIC DNA]</scope>
    <source>
        <strain evidence="4">AU8856</strain>
    </source>
</reference>
<organism evidence="3 4">
    <name type="scientific">Bordetella genomosp. 11</name>
    <dbReference type="NCBI Taxonomy" id="1416808"/>
    <lineage>
        <taxon>Bacteria</taxon>
        <taxon>Pseudomonadati</taxon>
        <taxon>Pseudomonadota</taxon>
        <taxon>Betaproteobacteria</taxon>
        <taxon>Burkholderiales</taxon>
        <taxon>Alcaligenaceae</taxon>
        <taxon>Bordetella</taxon>
    </lineage>
</organism>
<dbReference type="EMBL" id="NEVS01000004">
    <property type="protein sequence ID" value="OZI60598.1"/>
    <property type="molecule type" value="Genomic_DNA"/>
</dbReference>
<evidence type="ECO:0000259" key="2">
    <source>
        <dbReference type="PROSITE" id="PS50914"/>
    </source>
</evidence>
<keyword evidence="4" id="KW-1185">Reference proteome</keyword>
<evidence type="ECO:0000256" key="1">
    <source>
        <dbReference type="SAM" id="MobiDB-lite"/>
    </source>
</evidence>
<dbReference type="Proteomes" id="UP000215767">
    <property type="component" value="Unassembled WGS sequence"/>
</dbReference>
<dbReference type="OrthoDB" id="9006525at2"/>
<comment type="caution">
    <text evidence="3">The sequence shown here is derived from an EMBL/GenBank/DDBJ whole genome shotgun (WGS) entry which is preliminary data.</text>
</comment>
<dbReference type="InterPro" id="IPR007055">
    <property type="entry name" value="BON_dom"/>
</dbReference>
<sequence>MLRGKQHSYAGQVVESRKRVDARTPRLRGHRGCCACLSGRHTAAISRDLAGDAMKNHLIDTLVAAALGAAAMYYLDPDMGRGRRSVLRDRAASRARDTSRFVRRKARWTGDRLQGVAVRLRHAASASVPASDRKIHERVRAAIGRVVSTPGAVDVNVAGGNVLLTGHILAAERQRLVDAVASVDGVERVADQLSEYGSAGHVPELQGAREA</sequence>
<feature type="region of interest" description="Disordered" evidence="1">
    <location>
        <begin position="1"/>
        <end position="22"/>
    </location>
</feature>
<evidence type="ECO:0000313" key="4">
    <source>
        <dbReference type="Proteomes" id="UP000215767"/>
    </source>
</evidence>
<dbReference type="AlphaFoldDB" id="A0A261UF85"/>
<name>A0A261UF85_9BORD</name>
<accession>A0A261UF85</accession>
<proteinExistence type="predicted"/>
<gene>
    <name evidence="3" type="ORF">CAL28_14455</name>
</gene>
<dbReference type="Pfam" id="PF04972">
    <property type="entry name" value="BON"/>
    <property type="match status" value="1"/>
</dbReference>